<gene>
    <name evidence="1" type="ORF">X975_20624</name>
</gene>
<protein>
    <submittedName>
        <fullName evidence="1">Uncharacterized protein</fullName>
    </submittedName>
</protein>
<dbReference type="Proteomes" id="UP000054359">
    <property type="component" value="Unassembled WGS sequence"/>
</dbReference>
<dbReference type="AlphaFoldDB" id="A0A087SUM1"/>
<reference evidence="1 2" key="1">
    <citation type="submission" date="2013-11" db="EMBL/GenBank/DDBJ databases">
        <title>Genome sequencing of Stegodyphus mimosarum.</title>
        <authorList>
            <person name="Bechsgaard J."/>
        </authorList>
    </citation>
    <scope>NUCLEOTIDE SEQUENCE [LARGE SCALE GENOMIC DNA]</scope>
</reference>
<sequence length="67" mass="7577">MSHILGGNAINFNNLISNLYFTILLSRTIVCNSQNKKRHIVKFFATTNTKTKAFSTTLQNNSVIIFL</sequence>
<accession>A0A087SUM1</accession>
<proteinExistence type="predicted"/>
<evidence type="ECO:0000313" key="1">
    <source>
        <dbReference type="EMBL" id="KFM56560.1"/>
    </source>
</evidence>
<name>A0A087SUM1_STEMI</name>
<evidence type="ECO:0000313" key="2">
    <source>
        <dbReference type="Proteomes" id="UP000054359"/>
    </source>
</evidence>
<dbReference type="EMBL" id="KK112027">
    <property type="protein sequence ID" value="KFM56560.1"/>
    <property type="molecule type" value="Genomic_DNA"/>
</dbReference>
<keyword evidence="2" id="KW-1185">Reference proteome</keyword>
<feature type="non-terminal residue" evidence="1">
    <location>
        <position position="67"/>
    </location>
</feature>
<organism evidence="1 2">
    <name type="scientific">Stegodyphus mimosarum</name>
    <name type="common">African social velvet spider</name>
    <dbReference type="NCBI Taxonomy" id="407821"/>
    <lineage>
        <taxon>Eukaryota</taxon>
        <taxon>Metazoa</taxon>
        <taxon>Ecdysozoa</taxon>
        <taxon>Arthropoda</taxon>
        <taxon>Chelicerata</taxon>
        <taxon>Arachnida</taxon>
        <taxon>Araneae</taxon>
        <taxon>Araneomorphae</taxon>
        <taxon>Entelegynae</taxon>
        <taxon>Eresoidea</taxon>
        <taxon>Eresidae</taxon>
        <taxon>Stegodyphus</taxon>
    </lineage>
</organism>